<sequence>MDYPSYVTSTMGLPAIIPDSLPVVMPDSVPVVPSFVEPNLRTFTLKESLNIISRHEKKLRVLKDFEQRILHLEELMLALKKKIGDMELQRGLCRRGGVSSGWAS</sequence>
<dbReference type="AlphaFoldDB" id="A0AAD9MX85"/>
<evidence type="ECO:0000313" key="2">
    <source>
        <dbReference type="Proteomes" id="UP001208570"/>
    </source>
</evidence>
<organism evidence="1 2">
    <name type="scientific">Paralvinella palmiformis</name>
    <dbReference type="NCBI Taxonomy" id="53620"/>
    <lineage>
        <taxon>Eukaryota</taxon>
        <taxon>Metazoa</taxon>
        <taxon>Spiralia</taxon>
        <taxon>Lophotrochozoa</taxon>
        <taxon>Annelida</taxon>
        <taxon>Polychaeta</taxon>
        <taxon>Sedentaria</taxon>
        <taxon>Canalipalpata</taxon>
        <taxon>Terebellida</taxon>
        <taxon>Terebelliformia</taxon>
        <taxon>Alvinellidae</taxon>
        <taxon>Paralvinella</taxon>
    </lineage>
</organism>
<name>A0AAD9MX85_9ANNE</name>
<dbReference type="EMBL" id="JAODUP010000463">
    <property type="protein sequence ID" value="KAK2149167.1"/>
    <property type="molecule type" value="Genomic_DNA"/>
</dbReference>
<gene>
    <name evidence="1" type="ORF">LSH36_463g00007</name>
</gene>
<comment type="caution">
    <text evidence="1">The sequence shown here is derived from an EMBL/GenBank/DDBJ whole genome shotgun (WGS) entry which is preliminary data.</text>
</comment>
<dbReference type="Proteomes" id="UP001208570">
    <property type="component" value="Unassembled WGS sequence"/>
</dbReference>
<accession>A0AAD9MX85</accession>
<evidence type="ECO:0000313" key="1">
    <source>
        <dbReference type="EMBL" id="KAK2149167.1"/>
    </source>
</evidence>
<protein>
    <submittedName>
        <fullName evidence="1">Uncharacterized protein</fullName>
    </submittedName>
</protein>
<keyword evidence="2" id="KW-1185">Reference proteome</keyword>
<reference evidence="1" key="1">
    <citation type="journal article" date="2023" name="Mol. Biol. Evol.">
        <title>Third-Generation Sequencing Reveals the Adaptive Role of the Epigenome in Three Deep-Sea Polychaetes.</title>
        <authorList>
            <person name="Perez M."/>
            <person name="Aroh O."/>
            <person name="Sun Y."/>
            <person name="Lan Y."/>
            <person name="Juniper S.K."/>
            <person name="Young C.R."/>
            <person name="Angers B."/>
            <person name="Qian P.Y."/>
        </authorList>
    </citation>
    <scope>NUCLEOTIDE SEQUENCE</scope>
    <source>
        <strain evidence="1">P08H-3</strain>
    </source>
</reference>
<proteinExistence type="predicted"/>